<dbReference type="SMART" id="SM00199">
    <property type="entry name" value="SCY"/>
    <property type="match status" value="1"/>
</dbReference>
<dbReference type="GO" id="GO:0071353">
    <property type="term" value="P:cellular response to interleukin-4"/>
    <property type="evidence" value="ECO:0007669"/>
    <property type="project" value="Ensembl"/>
</dbReference>
<dbReference type="CDD" id="cd00271">
    <property type="entry name" value="Chemokine_C"/>
    <property type="match status" value="1"/>
</dbReference>
<proteinExistence type="inferred from homology"/>
<dbReference type="Pfam" id="PF00048">
    <property type="entry name" value="IL8"/>
    <property type="match status" value="1"/>
</dbReference>
<dbReference type="GO" id="GO:0051209">
    <property type="term" value="P:release of sequestered calcium ion into cytosol"/>
    <property type="evidence" value="ECO:0007669"/>
    <property type="project" value="Ensembl"/>
</dbReference>
<evidence type="ECO:0000256" key="12">
    <source>
        <dbReference type="ARBA" id="ARBA00082839"/>
    </source>
</evidence>
<dbReference type="GO" id="GO:2000503">
    <property type="term" value="P:positive regulation of natural killer cell chemotaxis"/>
    <property type="evidence" value="ECO:0007669"/>
    <property type="project" value="Ensembl"/>
</dbReference>
<dbReference type="GO" id="GO:2000553">
    <property type="term" value="P:positive regulation of T-helper 2 cell cytokine production"/>
    <property type="evidence" value="ECO:0007669"/>
    <property type="project" value="Ensembl"/>
</dbReference>
<evidence type="ECO:0000256" key="14">
    <source>
        <dbReference type="SAM" id="SignalP"/>
    </source>
</evidence>
<dbReference type="Proteomes" id="UP000694415">
    <property type="component" value="Unplaced"/>
</dbReference>
<evidence type="ECO:0000256" key="10">
    <source>
        <dbReference type="ARBA" id="ARBA00082556"/>
    </source>
</evidence>
<dbReference type="GO" id="GO:0008009">
    <property type="term" value="F:chemokine activity"/>
    <property type="evidence" value="ECO:0007669"/>
    <property type="project" value="Ensembl"/>
</dbReference>
<dbReference type="AlphaFoldDB" id="A0A8C6H6D3"/>
<dbReference type="GeneTree" id="ENSGT01130000278316"/>
<dbReference type="InterPro" id="IPR036048">
    <property type="entry name" value="Interleukin_8-like_sf"/>
</dbReference>
<dbReference type="FunFam" id="2.40.50.40:FF:000023">
    <property type="entry name" value="Lymphotactin isoform X1"/>
    <property type="match status" value="1"/>
</dbReference>
<keyword evidence="4" id="KW-0202">Cytokine</keyword>
<dbReference type="GO" id="GO:0051649">
    <property type="term" value="P:establishment of localization in cell"/>
    <property type="evidence" value="ECO:0007669"/>
    <property type="project" value="Ensembl"/>
</dbReference>
<organism evidence="16 17">
    <name type="scientific">Mus spicilegus</name>
    <name type="common">Mound-building mouse</name>
    <dbReference type="NCBI Taxonomy" id="10103"/>
    <lineage>
        <taxon>Eukaryota</taxon>
        <taxon>Metazoa</taxon>
        <taxon>Chordata</taxon>
        <taxon>Craniata</taxon>
        <taxon>Vertebrata</taxon>
        <taxon>Euteleostomi</taxon>
        <taxon>Mammalia</taxon>
        <taxon>Eutheria</taxon>
        <taxon>Euarchontoglires</taxon>
        <taxon>Glires</taxon>
        <taxon>Rodentia</taxon>
        <taxon>Myomorpha</taxon>
        <taxon>Muroidea</taxon>
        <taxon>Muridae</taxon>
        <taxon>Murinae</taxon>
        <taxon>Mus</taxon>
        <taxon>Mus</taxon>
    </lineage>
</organism>
<keyword evidence="5" id="KW-0964">Secreted</keyword>
<dbReference type="GO" id="GO:0090023">
    <property type="term" value="P:positive regulation of neutrophil chemotaxis"/>
    <property type="evidence" value="ECO:0007669"/>
    <property type="project" value="Ensembl"/>
</dbReference>
<evidence type="ECO:0000256" key="9">
    <source>
        <dbReference type="ARBA" id="ARBA00069456"/>
    </source>
</evidence>
<dbReference type="GO" id="GO:0035782">
    <property type="term" value="P:mature natural killer cell chemotaxis"/>
    <property type="evidence" value="ECO:0007669"/>
    <property type="project" value="Ensembl"/>
</dbReference>
<evidence type="ECO:0000256" key="5">
    <source>
        <dbReference type="ARBA" id="ARBA00022525"/>
    </source>
</evidence>
<comment type="similarity">
    <text evidence="2">Belongs to the intercrine gamma family.</text>
</comment>
<dbReference type="GO" id="GO:2000556">
    <property type="term" value="P:positive regulation of T-helper 1 cell cytokine production"/>
    <property type="evidence" value="ECO:0007669"/>
    <property type="project" value="Ensembl"/>
</dbReference>
<comment type="function">
    <text evidence="8">Chemotactic activity for lymphocytes but not for monocytes or neutrophils. In thymus, mediates medullary accumulation of thymic dendritic cells and contributes to regulatoy T cell development, playing a role in self-tolerance establishment.</text>
</comment>
<dbReference type="GO" id="GO:0006954">
    <property type="term" value="P:inflammatory response"/>
    <property type="evidence" value="ECO:0007669"/>
    <property type="project" value="TreeGrafter"/>
</dbReference>
<dbReference type="GO" id="GO:2000563">
    <property type="term" value="P:positive regulation of CD4-positive, alpha-beta T cell proliferation"/>
    <property type="evidence" value="ECO:0007669"/>
    <property type="project" value="Ensembl"/>
</dbReference>
<feature type="domain" description="Chemokine interleukin-8-like" evidence="15">
    <location>
        <begin position="29"/>
        <end position="85"/>
    </location>
</feature>
<evidence type="ECO:0000256" key="7">
    <source>
        <dbReference type="ARBA" id="ARBA00023157"/>
    </source>
</evidence>
<comment type="subcellular location">
    <subcellularLocation>
        <location evidence="1">Secreted</location>
    </subcellularLocation>
</comment>
<sequence length="115" mass="12708">MVQTLPLVEFKFYLCFLLLFLGVGTEVLEESSCVNLQTQRLPVQKIKTYIIREGAMRAVIFVTKRGLKICADPEAKWVKAAIKTVDGRASTRKNMAETVPTGAQRSTSTAITLTG</sequence>
<reference evidence="16" key="1">
    <citation type="submission" date="2025-08" db="UniProtKB">
        <authorList>
            <consortium name="Ensembl"/>
        </authorList>
    </citation>
    <scope>IDENTIFICATION</scope>
</reference>
<dbReference type="GO" id="GO:2000538">
    <property type="term" value="P:positive regulation of B cell chemotaxis"/>
    <property type="evidence" value="ECO:0007669"/>
    <property type="project" value="Ensembl"/>
</dbReference>
<keyword evidence="3" id="KW-0145">Chemotaxis</keyword>
<dbReference type="SUPFAM" id="SSF54117">
    <property type="entry name" value="Interleukin 8-like chemokines"/>
    <property type="match status" value="1"/>
</dbReference>
<dbReference type="GO" id="GO:2000412">
    <property type="term" value="P:positive regulation of thymocyte migration"/>
    <property type="evidence" value="ECO:0007669"/>
    <property type="project" value="Ensembl"/>
</dbReference>
<evidence type="ECO:0000313" key="16">
    <source>
        <dbReference type="Ensembl" id="ENSMSIP00000016713.1"/>
    </source>
</evidence>
<evidence type="ECO:0000256" key="3">
    <source>
        <dbReference type="ARBA" id="ARBA00022500"/>
    </source>
</evidence>
<dbReference type="InterPro" id="IPR039809">
    <property type="entry name" value="Chemokine_b/g/d"/>
</dbReference>
<keyword evidence="17" id="KW-1185">Reference proteome</keyword>
<dbReference type="Gene3D" id="2.40.50.40">
    <property type="match status" value="1"/>
</dbReference>
<evidence type="ECO:0000313" key="17">
    <source>
        <dbReference type="Proteomes" id="UP000694415"/>
    </source>
</evidence>
<dbReference type="PRINTS" id="PR01731">
    <property type="entry name" value="LYMPHOTACTIN"/>
</dbReference>
<evidence type="ECO:0000256" key="1">
    <source>
        <dbReference type="ARBA" id="ARBA00004613"/>
    </source>
</evidence>
<evidence type="ECO:0000256" key="2">
    <source>
        <dbReference type="ARBA" id="ARBA00006894"/>
    </source>
</evidence>
<dbReference type="GO" id="GO:0071560">
    <property type="term" value="P:cellular response to transforming growth factor beta stimulus"/>
    <property type="evidence" value="ECO:0007669"/>
    <property type="project" value="Ensembl"/>
</dbReference>
<dbReference type="PANTHER" id="PTHR12015">
    <property type="entry name" value="SMALL INDUCIBLE CYTOKINE A"/>
    <property type="match status" value="1"/>
</dbReference>
<feature type="region of interest" description="Disordered" evidence="13">
    <location>
        <begin position="93"/>
        <end position="115"/>
    </location>
</feature>
<evidence type="ECO:0000256" key="13">
    <source>
        <dbReference type="SAM" id="MobiDB-lite"/>
    </source>
</evidence>
<feature type="signal peptide" evidence="14">
    <location>
        <begin position="1"/>
        <end position="25"/>
    </location>
</feature>
<evidence type="ECO:0000256" key="4">
    <source>
        <dbReference type="ARBA" id="ARBA00022514"/>
    </source>
</evidence>
<dbReference type="GO" id="GO:0048020">
    <property type="term" value="F:CCR chemokine receptor binding"/>
    <property type="evidence" value="ECO:0007669"/>
    <property type="project" value="TreeGrafter"/>
</dbReference>
<dbReference type="GO" id="GO:0010820">
    <property type="term" value="P:positive regulation of T cell chemotaxis"/>
    <property type="evidence" value="ECO:0007669"/>
    <property type="project" value="Ensembl"/>
</dbReference>
<evidence type="ECO:0000256" key="11">
    <source>
        <dbReference type="ARBA" id="ARBA00082676"/>
    </source>
</evidence>
<dbReference type="GO" id="GO:0061844">
    <property type="term" value="P:antimicrobial humoral immune response mediated by antimicrobial peptide"/>
    <property type="evidence" value="ECO:0007669"/>
    <property type="project" value="TreeGrafter"/>
</dbReference>
<evidence type="ECO:0000256" key="6">
    <source>
        <dbReference type="ARBA" id="ARBA00022729"/>
    </source>
</evidence>
<feature type="compositionally biased region" description="Polar residues" evidence="13">
    <location>
        <begin position="101"/>
        <end position="115"/>
    </location>
</feature>
<evidence type="ECO:0000259" key="15">
    <source>
        <dbReference type="SMART" id="SM00199"/>
    </source>
</evidence>
<keyword evidence="7" id="KW-1015">Disulfide bond</keyword>
<dbReference type="GO" id="GO:2000558">
    <property type="term" value="P:positive regulation of immunoglobulin production in mucosal tissue"/>
    <property type="evidence" value="ECO:0007669"/>
    <property type="project" value="Ensembl"/>
</dbReference>
<dbReference type="GO" id="GO:0070098">
    <property type="term" value="P:chemokine-mediated signaling pathway"/>
    <property type="evidence" value="ECO:0007669"/>
    <property type="project" value="TreeGrafter"/>
</dbReference>
<name>A0A8C6H6D3_MUSSI</name>
<dbReference type="PANTHER" id="PTHR12015:SF101">
    <property type="entry name" value="CYTOKINE SCM-1 BETA-RELATED"/>
    <property type="match status" value="1"/>
</dbReference>
<evidence type="ECO:0000256" key="8">
    <source>
        <dbReference type="ARBA" id="ARBA00057411"/>
    </source>
</evidence>
<feature type="chain" id="PRO_5034321764" description="Lymphotactin" evidence="14">
    <location>
        <begin position="26"/>
        <end position="115"/>
    </location>
</feature>
<protein>
    <recommendedName>
        <fullName evidence="9">Lymphotactin</fullName>
    </recommendedName>
    <alternativeName>
        <fullName evidence="11">C motif chemokine 1</fullName>
    </alternativeName>
    <alternativeName>
        <fullName evidence="10">Cytokine SCM-1</fullName>
    </alternativeName>
    <alternativeName>
        <fullName evidence="12">Small-inducible cytokine C1</fullName>
    </alternativeName>
</protein>
<accession>A0A8C6H6D3</accession>
<reference evidence="16" key="2">
    <citation type="submission" date="2025-09" db="UniProtKB">
        <authorList>
            <consortium name="Ensembl"/>
        </authorList>
    </citation>
    <scope>IDENTIFICATION</scope>
</reference>
<keyword evidence="6 14" id="KW-0732">Signal</keyword>
<dbReference type="InterPro" id="IPR001811">
    <property type="entry name" value="Chemokine_IL8-like_dom"/>
</dbReference>
<dbReference type="GO" id="GO:0005615">
    <property type="term" value="C:extracellular space"/>
    <property type="evidence" value="ECO:0007669"/>
    <property type="project" value="UniProtKB-KW"/>
</dbReference>
<dbReference type="Ensembl" id="ENSMSIT00000021168.1">
    <property type="protein sequence ID" value="ENSMSIP00000016713.1"/>
    <property type="gene ID" value="ENSMSIG00000014320.1"/>
</dbReference>
<dbReference type="InterPro" id="IPR008105">
    <property type="entry name" value="Chemokine_XCL1/XCL2"/>
</dbReference>